<evidence type="ECO:0008006" key="4">
    <source>
        <dbReference type="Google" id="ProtNLM"/>
    </source>
</evidence>
<organism evidence="2 3">
    <name type="scientific">Dermacoccus barathri</name>
    <dbReference type="NCBI Taxonomy" id="322601"/>
    <lineage>
        <taxon>Bacteria</taxon>
        <taxon>Bacillati</taxon>
        <taxon>Actinomycetota</taxon>
        <taxon>Actinomycetes</taxon>
        <taxon>Micrococcales</taxon>
        <taxon>Dermacoccaceae</taxon>
        <taxon>Dermacoccus</taxon>
    </lineage>
</organism>
<gene>
    <name evidence="2" type="ORF">GCM10009762_24640</name>
</gene>
<comment type="caution">
    <text evidence="2">The sequence shown here is derived from an EMBL/GenBank/DDBJ whole genome shotgun (WGS) entry which is preliminary data.</text>
</comment>
<dbReference type="InterPro" id="IPR027417">
    <property type="entry name" value="P-loop_NTPase"/>
</dbReference>
<proteinExistence type="predicted"/>
<keyword evidence="3" id="KW-1185">Reference proteome</keyword>
<dbReference type="EMBL" id="BAAANV010000052">
    <property type="protein sequence ID" value="GAA1550660.1"/>
    <property type="molecule type" value="Genomic_DNA"/>
</dbReference>
<feature type="compositionally biased region" description="Basic and acidic residues" evidence="1">
    <location>
        <begin position="1"/>
        <end position="14"/>
    </location>
</feature>
<dbReference type="Gene3D" id="3.40.50.300">
    <property type="entry name" value="P-loop containing nucleotide triphosphate hydrolases"/>
    <property type="match status" value="1"/>
</dbReference>
<sequence>MKTPDKQSALDRGRTGSPVKGTSTSNDLRKDHLQFTSSGDPVTVAGRTFAVAYSKRPTTVEPWAALDPMTWLQLVAWLGLDAPADRKQTGGYVLGALTGKERNQAAVVSRSALSLDADRAEAGLLDDARAVLGEDTAFAFHTTWRSTPDAPRYRLVVPLSRDVTPDEYRALAGLVNDAFGGAHGLDACGARPEQFMYRPSTQDADAYDSGAVDGGPLDVDAWLAPAPALDPYAARAIASELARLDACEAQGWNGEPWDATTFTVACNLIEFANSEWSGYGIERAEADLLEHAPTDPEFGPHEHAAKWRSALKKVGNGDRPNPHSTPADDFGPLGDPGVALTTAPDEAGGWEPLDVAAWLARPYRPLKPTLMPREDGVCLLYPGRTHSLSGESGSGKSWVAQWVAAQALADGPVLYLDYESNLDEVGTRLLALGAEEQHVGERLVYLNPDAAPSGPQFEALLPRQYVFAVVDGVTEALNTSGLRGDSLTNSNDAVTQWHAALPKRIAKETGAAVLQVDHVVKSKDNRGGYAIGGQAKRASITGAAYVVRVREALGRERSGWLELYVSKDRGGFVDGAVVGERTETGGLVANVYGHAQDDGRMEFVMRAPVVVEKAARVESMKGRVARYLNGLPHDSLGASTNAVKGEVEGKDKDVAAALDALVASGHVEVVSGPRNARLHRLARPYAPEFEDEE</sequence>
<dbReference type="Pfam" id="PF13481">
    <property type="entry name" value="AAA_25"/>
    <property type="match status" value="1"/>
</dbReference>
<dbReference type="RefSeq" id="WP_346030761.1">
    <property type="nucleotide sequence ID" value="NZ_BAAANV010000052.1"/>
</dbReference>
<evidence type="ECO:0000313" key="3">
    <source>
        <dbReference type="Proteomes" id="UP001501288"/>
    </source>
</evidence>
<feature type="region of interest" description="Disordered" evidence="1">
    <location>
        <begin position="1"/>
        <end position="35"/>
    </location>
</feature>
<evidence type="ECO:0000313" key="2">
    <source>
        <dbReference type="EMBL" id="GAA1550660.1"/>
    </source>
</evidence>
<name>A0ABN2C144_9MICO</name>
<accession>A0ABN2C144</accession>
<dbReference type="Proteomes" id="UP001501288">
    <property type="component" value="Unassembled WGS sequence"/>
</dbReference>
<protein>
    <recommendedName>
        <fullName evidence="4">AAA family ATPase</fullName>
    </recommendedName>
</protein>
<dbReference type="SUPFAM" id="SSF52540">
    <property type="entry name" value="P-loop containing nucleoside triphosphate hydrolases"/>
    <property type="match status" value="1"/>
</dbReference>
<evidence type="ECO:0000256" key="1">
    <source>
        <dbReference type="SAM" id="MobiDB-lite"/>
    </source>
</evidence>
<reference evidence="2 3" key="1">
    <citation type="journal article" date="2019" name="Int. J. Syst. Evol. Microbiol.">
        <title>The Global Catalogue of Microorganisms (GCM) 10K type strain sequencing project: providing services to taxonomists for standard genome sequencing and annotation.</title>
        <authorList>
            <consortium name="The Broad Institute Genomics Platform"/>
            <consortium name="The Broad Institute Genome Sequencing Center for Infectious Disease"/>
            <person name="Wu L."/>
            <person name="Ma J."/>
        </authorList>
    </citation>
    <scope>NUCLEOTIDE SEQUENCE [LARGE SCALE GENOMIC DNA]</scope>
    <source>
        <strain evidence="2 3">JCM 14588</strain>
    </source>
</reference>